<dbReference type="InterPro" id="IPR049342">
    <property type="entry name" value="TRAF1-6_MATH_dom"/>
</dbReference>
<protein>
    <submittedName>
        <fullName evidence="3">Uncharacterized protein</fullName>
    </submittedName>
</protein>
<feature type="compositionally biased region" description="Basic and acidic residues" evidence="2">
    <location>
        <begin position="49"/>
        <end position="62"/>
    </location>
</feature>
<reference evidence="3" key="1">
    <citation type="submission" date="2020-11" db="EMBL/GenBank/DDBJ databases">
        <authorList>
            <person name="Tran Van P."/>
        </authorList>
    </citation>
    <scope>NUCLEOTIDE SEQUENCE</scope>
</reference>
<name>A0A7R8WMB6_9CRUS</name>
<evidence type="ECO:0000313" key="3">
    <source>
        <dbReference type="EMBL" id="CAD7231629.1"/>
    </source>
</evidence>
<dbReference type="OrthoDB" id="6499288at2759"/>
<dbReference type="PANTHER" id="PTHR10131">
    <property type="entry name" value="TNF RECEPTOR ASSOCIATED FACTOR"/>
    <property type="match status" value="1"/>
</dbReference>
<evidence type="ECO:0000256" key="2">
    <source>
        <dbReference type="SAM" id="MobiDB-lite"/>
    </source>
</evidence>
<feature type="region of interest" description="Disordered" evidence="2">
    <location>
        <begin position="311"/>
        <end position="365"/>
    </location>
</feature>
<dbReference type="AlphaFoldDB" id="A0A7R8WMB6"/>
<feature type="compositionally biased region" description="Basic and acidic residues" evidence="2">
    <location>
        <begin position="356"/>
        <end position="365"/>
    </location>
</feature>
<keyword evidence="1" id="KW-0175">Coiled coil</keyword>
<gene>
    <name evidence="3" type="ORF">CTOB1V02_LOCUS9476</name>
</gene>
<feature type="coiled-coil region" evidence="1">
    <location>
        <begin position="98"/>
        <end position="132"/>
    </location>
</feature>
<dbReference type="InterPro" id="IPR002083">
    <property type="entry name" value="MATH/TRAF_dom"/>
</dbReference>
<dbReference type="Gene3D" id="2.60.210.10">
    <property type="entry name" value="Apoptosis, Tumor Necrosis Factor Receptor Associated Protein 2, Chain A"/>
    <property type="match status" value="1"/>
</dbReference>
<dbReference type="EMBL" id="OB663712">
    <property type="protein sequence ID" value="CAD7231629.1"/>
    <property type="molecule type" value="Genomic_DNA"/>
</dbReference>
<dbReference type="Pfam" id="PF21355">
    <property type="entry name" value="TRAF-mep_MATH"/>
    <property type="match status" value="1"/>
</dbReference>
<dbReference type="InterPro" id="IPR008974">
    <property type="entry name" value="TRAF-like"/>
</dbReference>
<dbReference type="PANTHER" id="PTHR10131:SF94">
    <property type="entry name" value="TNF RECEPTOR-ASSOCIATED FACTOR 4"/>
    <property type="match status" value="1"/>
</dbReference>
<sequence>MTAAALSSLKQEISSLNLGDRTRGEILPPVLDFPCGETAKKSGANSEYGRNEKKDKTARDDTAGGDPAGATSGLSLPASTEAILRSAYSKAVENEHRHTELHIKVDQLMKKMEAVEQTLLTTQKMLEAANNRISQGEMTQGEIVWRLNDLNALLVHRGLVVYSKPFSSSPFGYRFCMRVNTVTPGGVDQHQYISLFLHLVPGEWDAILPWPFRGELTLAILEQGPVEAYNDSGKRHHVEERIRIPVSPGRKIPAAFSRPPCSVTRADKGYGFSQFVSVDLLRRSGRKYIQNNSLYLRAKVRPDFADPLSHLEDESGIKSAPLAKEVPRSEPLASGGNSPSPKTRLKGIAATFVHRTKSDSTRPDN</sequence>
<evidence type="ECO:0000256" key="1">
    <source>
        <dbReference type="SAM" id="Coils"/>
    </source>
</evidence>
<dbReference type="PROSITE" id="PS50144">
    <property type="entry name" value="MATH"/>
    <property type="match status" value="1"/>
</dbReference>
<proteinExistence type="predicted"/>
<organism evidence="3">
    <name type="scientific">Cyprideis torosa</name>
    <dbReference type="NCBI Taxonomy" id="163714"/>
    <lineage>
        <taxon>Eukaryota</taxon>
        <taxon>Metazoa</taxon>
        <taxon>Ecdysozoa</taxon>
        <taxon>Arthropoda</taxon>
        <taxon>Crustacea</taxon>
        <taxon>Oligostraca</taxon>
        <taxon>Ostracoda</taxon>
        <taxon>Podocopa</taxon>
        <taxon>Podocopida</taxon>
        <taxon>Cytherocopina</taxon>
        <taxon>Cytheroidea</taxon>
        <taxon>Cytherideidae</taxon>
        <taxon>Cyprideis</taxon>
    </lineage>
</organism>
<accession>A0A7R8WMB6</accession>
<feature type="region of interest" description="Disordered" evidence="2">
    <location>
        <begin position="13"/>
        <end position="76"/>
    </location>
</feature>
<dbReference type="SUPFAM" id="SSF49599">
    <property type="entry name" value="TRAF domain-like"/>
    <property type="match status" value="1"/>
</dbReference>
<dbReference type="GO" id="GO:0043122">
    <property type="term" value="P:regulation of canonical NF-kappaB signal transduction"/>
    <property type="evidence" value="ECO:0007669"/>
    <property type="project" value="TreeGrafter"/>
</dbReference>